<keyword evidence="9 11" id="KW-0472">Membrane</keyword>
<evidence type="ECO:0000256" key="9">
    <source>
        <dbReference type="ARBA" id="ARBA00023136"/>
    </source>
</evidence>
<keyword evidence="6 12" id="KW-0732">Signal</keyword>
<sequence length="806" mass="88469">MKTFTTRRLPLAASIAAIIASVPLAQAQQEDAVLEMEEVVVTGSLRSLPGEDVEVFGFGKSLLETPRSASTISFEQMDRFNITDIDELVAFAPGTFTQSFFGVAGSLDVRGTPGETYFRGVRRLDNPGNYPTPIGASDRIDIVRGPASPIYGPAKIGGYLNFNPKSARAGSGDYLTETEGAVSVETGSWSRQVVTAEVGGPISENMGYYLYGEFEDSDSFYDNTATEQTILQASFDVDLSDNLVMQFGGMYHDYEGNQVAGWNRLTQDLIDNGTYITGTAQPLDADGDGLISHQEYCGDPGGTADSCNNFAINPFFFDPSFVTADQLDPIIALENVGTTTLDESNVVVAPDDTLENEVFTAYLDFVYTADSGLEIKNQLFYESYENLNENAYGFSQYHDSFVIEDKLIFAYELQTGSLTSSLQFSPSIRYTDFEHGDDYINEYFDRRDLSIPSSERDASLDARLLATRIDDDYTEFYEGDYLDFGLALLGDFTWDNGFAVTIGLRQDWIDGESSSDPTKLLYDSGFVGVLQADDTESLTSWSFSASWTTDFGLVPYITLSEQGTVIAGQGAELQTGNVANGNWTDTSELKEIGIKGSFLDDSLYFALSFYEQERTDFSAQAIVTNSADLTEGTEAELRWVVNENFIVTAGWTNVTVENLDAQDNDNRRFSFLGADDMINLVDPSLAFGGAVVGLPQSPQASRKAGIPENVYTLTATYAFENGLAFSGSIIDVDAVDSGFSQAVQLPAYTLVNAGVSFETENWTFQLNGKNLTDERYFRANFPNLFGSQIVLPELPRNFQARVAYKF</sequence>
<evidence type="ECO:0000256" key="11">
    <source>
        <dbReference type="PROSITE-ProRule" id="PRU01360"/>
    </source>
</evidence>
<evidence type="ECO:0000256" key="6">
    <source>
        <dbReference type="ARBA" id="ARBA00022729"/>
    </source>
</evidence>
<evidence type="ECO:0000256" key="7">
    <source>
        <dbReference type="ARBA" id="ARBA00023004"/>
    </source>
</evidence>
<dbReference type="InterPro" id="IPR039426">
    <property type="entry name" value="TonB-dep_rcpt-like"/>
</dbReference>
<evidence type="ECO:0000256" key="2">
    <source>
        <dbReference type="ARBA" id="ARBA00022448"/>
    </source>
</evidence>
<evidence type="ECO:0000256" key="8">
    <source>
        <dbReference type="ARBA" id="ARBA00023065"/>
    </source>
</evidence>
<dbReference type="PANTHER" id="PTHR32552:SF68">
    <property type="entry name" value="FERRICHROME OUTER MEMBRANE TRANSPORTER_PHAGE RECEPTOR"/>
    <property type="match status" value="1"/>
</dbReference>
<keyword evidence="15" id="KW-1185">Reference proteome</keyword>
<keyword evidence="2 11" id="KW-0813">Transport</keyword>
<comment type="similarity">
    <text evidence="11">Belongs to the TonB-dependent receptor family.</text>
</comment>
<feature type="chain" id="PRO_5047274465" evidence="12">
    <location>
        <begin position="28"/>
        <end position="806"/>
    </location>
</feature>
<evidence type="ECO:0000313" key="14">
    <source>
        <dbReference type="EMBL" id="WOJ96301.1"/>
    </source>
</evidence>
<proteinExistence type="inferred from homology"/>
<dbReference type="Gene3D" id="2.170.130.10">
    <property type="entry name" value="TonB-dependent receptor, plug domain"/>
    <property type="match status" value="1"/>
</dbReference>
<keyword evidence="5 11" id="KW-0812">Transmembrane</keyword>
<organism evidence="14 15">
    <name type="scientific">Congregibacter brevis</name>
    <dbReference type="NCBI Taxonomy" id="3081201"/>
    <lineage>
        <taxon>Bacteria</taxon>
        <taxon>Pseudomonadati</taxon>
        <taxon>Pseudomonadota</taxon>
        <taxon>Gammaproteobacteria</taxon>
        <taxon>Cellvibrionales</taxon>
        <taxon>Halieaceae</taxon>
        <taxon>Congregibacter</taxon>
    </lineage>
</organism>
<keyword evidence="7" id="KW-0408">Iron</keyword>
<keyword evidence="10 11" id="KW-0998">Cell outer membrane</keyword>
<keyword evidence="3 11" id="KW-1134">Transmembrane beta strand</keyword>
<name>A0ABZ0IE35_9GAMM</name>
<dbReference type="InterPro" id="IPR012910">
    <property type="entry name" value="Plug_dom"/>
</dbReference>
<keyword evidence="14" id="KW-0675">Receptor</keyword>
<dbReference type="RefSeq" id="WP_407326982.1">
    <property type="nucleotide sequence ID" value="NZ_CP136865.1"/>
</dbReference>
<keyword evidence="8" id="KW-0406">Ion transport</keyword>
<gene>
    <name evidence="14" type="ORF">R0137_13740</name>
</gene>
<dbReference type="EMBL" id="CP136865">
    <property type="protein sequence ID" value="WOJ96301.1"/>
    <property type="molecule type" value="Genomic_DNA"/>
</dbReference>
<evidence type="ECO:0000256" key="10">
    <source>
        <dbReference type="ARBA" id="ARBA00023237"/>
    </source>
</evidence>
<accession>A0ABZ0IE35</accession>
<dbReference type="InterPro" id="IPR037066">
    <property type="entry name" value="Plug_dom_sf"/>
</dbReference>
<feature type="signal peptide" evidence="12">
    <location>
        <begin position="1"/>
        <end position="27"/>
    </location>
</feature>
<dbReference type="PROSITE" id="PS52016">
    <property type="entry name" value="TONB_DEPENDENT_REC_3"/>
    <property type="match status" value="1"/>
</dbReference>
<dbReference type="Proteomes" id="UP001626549">
    <property type="component" value="Chromosome"/>
</dbReference>
<evidence type="ECO:0000259" key="13">
    <source>
        <dbReference type="Pfam" id="PF07715"/>
    </source>
</evidence>
<keyword evidence="4" id="KW-0410">Iron transport</keyword>
<dbReference type="Pfam" id="PF07715">
    <property type="entry name" value="Plug"/>
    <property type="match status" value="1"/>
</dbReference>
<evidence type="ECO:0000256" key="1">
    <source>
        <dbReference type="ARBA" id="ARBA00004571"/>
    </source>
</evidence>
<evidence type="ECO:0000256" key="12">
    <source>
        <dbReference type="SAM" id="SignalP"/>
    </source>
</evidence>
<evidence type="ECO:0000313" key="15">
    <source>
        <dbReference type="Proteomes" id="UP001626549"/>
    </source>
</evidence>
<evidence type="ECO:0000256" key="3">
    <source>
        <dbReference type="ARBA" id="ARBA00022452"/>
    </source>
</evidence>
<dbReference type="PANTHER" id="PTHR32552">
    <property type="entry name" value="FERRICHROME IRON RECEPTOR-RELATED"/>
    <property type="match status" value="1"/>
</dbReference>
<feature type="domain" description="TonB-dependent receptor plug" evidence="13">
    <location>
        <begin position="62"/>
        <end position="158"/>
    </location>
</feature>
<reference evidence="14 15" key="1">
    <citation type="submission" date="2023-10" db="EMBL/GenBank/DDBJ databases">
        <title>Two novel species belonging to the OM43/NOR5 clade.</title>
        <authorList>
            <person name="Park M."/>
        </authorList>
    </citation>
    <scope>NUCLEOTIDE SEQUENCE [LARGE SCALE GENOMIC DNA]</scope>
    <source>
        <strain evidence="14 15">IMCC45268</strain>
    </source>
</reference>
<dbReference type="PROSITE" id="PS00018">
    <property type="entry name" value="EF_HAND_1"/>
    <property type="match status" value="1"/>
</dbReference>
<comment type="subcellular location">
    <subcellularLocation>
        <location evidence="1 11">Cell outer membrane</location>
        <topology evidence="1 11">Multi-pass membrane protein</topology>
    </subcellularLocation>
</comment>
<dbReference type="InterPro" id="IPR018247">
    <property type="entry name" value="EF_Hand_1_Ca_BS"/>
</dbReference>
<dbReference type="Gene3D" id="2.40.170.20">
    <property type="entry name" value="TonB-dependent receptor, beta-barrel domain"/>
    <property type="match status" value="1"/>
</dbReference>
<protein>
    <submittedName>
        <fullName evidence="14">TonB-dependent receptor</fullName>
    </submittedName>
</protein>
<evidence type="ECO:0000256" key="4">
    <source>
        <dbReference type="ARBA" id="ARBA00022496"/>
    </source>
</evidence>
<dbReference type="SUPFAM" id="SSF56935">
    <property type="entry name" value="Porins"/>
    <property type="match status" value="1"/>
</dbReference>
<dbReference type="InterPro" id="IPR036942">
    <property type="entry name" value="Beta-barrel_TonB_sf"/>
</dbReference>
<evidence type="ECO:0000256" key="5">
    <source>
        <dbReference type="ARBA" id="ARBA00022692"/>
    </source>
</evidence>